<evidence type="ECO:0000256" key="3">
    <source>
        <dbReference type="ARBA" id="ARBA00004432"/>
    </source>
</evidence>
<dbReference type="SUPFAM" id="SSF48371">
    <property type="entry name" value="ARM repeat"/>
    <property type="match status" value="1"/>
</dbReference>
<dbReference type="InterPro" id="IPR016024">
    <property type="entry name" value="ARM-type_fold"/>
</dbReference>
<comment type="subcellular location">
    <subcellularLocation>
        <location evidence="5">Cell membrane</location>
        <topology evidence="5">Multi-pass membrane protein</topology>
    </subcellularLocation>
    <subcellularLocation>
        <location evidence="1">Cytoplasmic vesicle</location>
        <location evidence="1">Clathrin-coated vesicle</location>
    </subcellularLocation>
    <subcellularLocation>
        <location evidence="3">Cytoplasmic vesicle</location>
        <location evidence="3">Secretory vesicle</location>
        <location evidence="3">Synaptic vesicle membrane</location>
    </subcellularLocation>
    <subcellularLocation>
        <location evidence="4">Endosome membrane</location>
    </subcellularLocation>
    <subcellularLocation>
        <location evidence="2">Golgi apparatus</location>
        <location evidence="2">trans-Golgi network membrane</location>
    </subcellularLocation>
    <subcellularLocation>
        <location evidence="27">Synapse</location>
        <location evidence="27">Synaptosome</location>
    </subcellularLocation>
</comment>
<evidence type="ECO:0000256" key="28">
    <source>
        <dbReference type="ARBA" id="ARBA00035839"/>
    </source>
</evidence>
<dbReference type="InterPro" id="IPR011009">
    <property type="entry name" value="Kinase-like_dom_sf"/>
</dbReference>
<keyword evidence="41" id="KW-1185">Reference proteome</keyword>
<dbReference type="EMBL" id="VBQZ03000007">
    <property type="protein sequence ID" value="MXQ81232.1"/>
    <property type="molecule type" value="Genomic_DNA"/>
</dbReference>
<evidence type="ECO:0000256" key="31">
    <source>
        <dbReference type="ARBA" id="ARBA00038349"/>
    </source>
</evidence>
<dbReference type="GO" id="GO:0034707">
    <property type="term" value="C:chloride channel complex"/>
    <property type="evidence" value="ECO:0007669"/>
    <property type="project" value="UniProtKB-KW"/>
</dbReference>
<dbReference type="FunFam" id="1.10.510.10:FF:000352">
    <property type="entry name" value="SCY1-like pseudokinase 2"/>
    <property type="match status" value="1"/>
</dbReference>
<evidence type="ECO:0000256" key="26">
    <source>
        <dbReference type="ARBA" id="ARBA00024167"/>
    </source>
</evidence>
<dbReference type="PANTHER" id="PTHR12984:SF6">
    <property type="entry name" value="SCY1-LIKE PROTEIN 2"/>
    <property type="match status" value="1"/>
</dbReference>
<dbReference type="PROSITE" id="PS50011">
    <property type="entry name" value="PROTEIN_KINASE_DOM"/>
    <property type="match status" value="1"/>
</dbReference>
<dbReference type="InterPro" id="IPR020846">
    <property type="entry name" value="MFS_dom"/>
</dbReference>
<dbReference type="SUPFAM" id="SSF103473">
    <property type="entry name" value="MFS general substrate transporter"/>
    <property type="match status" value="1"/>
</dbReference>
<dbReference type="FunFam" id="1.20.1250.20:FF:000004">
    <property type="entry name" value="vesicular glutamate transporter 2 isoform X1"/>
    <property type="match status" value="1"/>
</dbReference>
<evidence type="ECO:0000256" key="11">
    <source>
        <dbReference type="ARBA" id="ARBA00022692"/>
    </source>
</evidence>
<comment type="subunit">
    <text evidence="33">Interacts with clathrin and AP2B1; the interaction mediates the association with the AP-2 complex.</text>
</comment>
<evidence type="ECO:0000256" key="1">
    <source>
        <dbReference type="ARBA" id="ARBA00004132"/>
    </source>
</evidence>
<keyword evidence="20 37" id="KW-0472">Membrane</keyword>
<evidence type="ECO:0000256" key="33">
    <source>
        <dbReference type="ARBA" id="ARBA00065721"/>
    </source>
</evidence>
<evidence type="ECO:0000256" key="27">
    <source>
        <dbReference type="ARBA" id="ARBA00034102"/>
    </source>
</evidence>
<protein>
    <recommendedName>
        <fullName evidence="34">SCY1-like protein 2</fullName>
    </recommendedName>
    <alternativeName>
        <fullName evidence="35">Coated vesicle-associated kinase of 104 kDa</fullName>
    </alternativeName>
</protein>
<evidence type="ECO:0000256" key="23">
    <source>
        <dbReference type="ARBA" id="ARBA00023214"/>
    </source>
</evidence>
<comment type="similarity">
    <text evidence="30">Belongs to the major facilitator superfamily. Sodium/anion cotransporter family. VGLUT subfamily.</text>
</comment>
<dbReference type="CDD" id="cd14011">
    <property type="entry name" value="PK_SCY1_like"/>
    <property type="match status" value="1"/>
</dbReference>
<evidence type="ECO:0000256" key="24">
    <source>
        <dbReference type="ARBA" id="ARBA00023303"/>
    </source>
</evidence>
<keyword evidence="13" id="KW-0532">Neurotransmitter transport</keyword>
<evidence type="ECO:0000256" key="30">
    <source>
        <dbReference type="ARBA" id="ARBA00038044"/>
    </source>
</evidence>
<dbReference type="PANTHER" id="PTHR12984">
    <property type="entry name" value="SCY1-RELATED S/T PROTEIN KINASE-LIKE"/>
    <property type="match status" value="1"/>
</dbReference>
<evidence type="ECO:0000259" key="39">
    <source>
        <dbReference type="PROSITE" id="PS50850"/>
    </source>
</evidence>
<dbReference type="FunFam" id="3.30.200.20:FF:000179">
    <property type="entry name" value="SCY1 like pseudokinase 2"/>
    <property type="match status" value="1"/>
</dbReference>
<evidence type="ECO:0000256" key="2">
    <source>
        <dbReference type="ARBA" id="ARBA00004198"/>
    </source>
</evidence>
<comment type="function">
    <text evidence="32">Component of the AP2-containing clathrin coat that may regulate clathrin-dependent trafficking at plasma membrane, TGN and endosomal system. A possible serine/threonine-protein kinase toward the beta2-subunit of the plasma membrane adapter complex AP2 and other proteins in presence of poly-L-lysine has not been confirmed. By regulating the expression of excitatory receptors at synapses, plays an essential role in neuronal function and signaling and in brain development.</text>
</comment>
<dbReference type="FunFam" id="1.25.10.10:FF:000189">
    <property type="entry name" value="SCY1-like pseudokinase 2"/>
    <property type="match status" value="1"/>
</dbReference>
<dbReference type="GO" id="GO:0006836">
    <property type="term" value="P:neurotransmitter transport"/>
    <property type="evidence" value="ECO:0007669"/>
    <property type="project" value="UniProtKB-KW"/>
</dbReference>
<gene>
    <name evidence="40" type="ORF">E5288_WYG006056</name>
</gene>
<dbReference type="Gene3D" id="3.30.200.20">
    <property type="entry name" value="Phosphorylase Kinase, domain 1"/>
    <property type="match status" value="1"/>
</dbReference>
<feature type="region of interest" description="Disordered" evidence="36">
    <location>
        <begin position="683"/>
        <end position="706"/>
    </location>
</feature>
<keyword evidence="19" id="KW-0406">Ion transport</keyword>
<keyword evidence="23" id="KW-0868">Chloride</keyword>
<evidence type="ECO:0000256" key="36">
    <source>
        <dbReference type="SAM" id="MobiDB-lite"/>
    </source>
</evidence>
<comment type="caution">
    <text evidence="40">The sequence shown here is derived from an EMBL/GenBank/DDBJ whole genome shotgun (WGS) entry which is preliminary data.</text>
</comment>
<evidence type="ECO:0000256" key="6">
    <source>
        <dbReference type="ARBA" id="ARBA00022448"/>
    </source>
</evidence>
<evidence type="ECO:0000256" key="18">
    <source>
        <dbReference type="ARBA" id="ARBA00023053"/>
    </source>
</evidence>
<evidence type="ECO:0000256" key="13">
    <source>
        <dbReference type="ARBA" id="ARBA00022775"/>
    </source>
</evidence>
<feature type="domain" description="Protein kinase" evidence="38">
    <location>
        <begin position="32"/>
        <end position="327"/>
    </location>
</feature>
<dbReference type="Proteomes" id="UP000322234">
    <property type="component" value="Unassembled WGS sequence"/>
</dbReference>
<evidence type="ECO:0000256" key="8">
    <source>
        <dbReference type="ARBA" id="ARBA00022553"/>
    </source>
</evidence>
<dbReference type="SMART" id="SM00220">
    <property type="entry name" value="S_TKc"/>
    <property type="match status" value="1"/>
</dbReference>
<dbReference type="InterPro" id="IPR011989">
    <property type="entry name" value="ARM-like"/>
</dbReference>
<keyword evidence="16" id="KW-0770">Synapse</keyword>
<evidence type="ECO:0000256" key="22">
    <source>
        <dbReference type="ARBA" id="ARBA00023201"/>
    </source>
</evidence>
<dbReference type="GO" id="GO:0006814">
    <property type="term" value="P:sodium ion transport"/>
    <property type="evidence" value="ECO:0007669"/>
    <property type="project" value="UniProtKB-KW"/>
</dbReference>
<keyword evidence="22" id="KW-0739">Sodium transport</keyword>
<keyword evidence="25" id="KW-0968">Cytoplasmic vesicle</keyword>
<keyword evidence="7" id="KW-1003">Cell membrane</keyword>
<dbReference type="GO" id="GO:0005886">
    <property type="term" value="C:plasma membrane"/>
    <property type="evidence" value="ECO:0007669"/>
    <property type="project" value="UniProtKB-SubCell"/>
</dbReference>
<evidence type="ECO:0000256" key="14">
    <source>
        <dbReference type="ARBA" id="ARBA00022847"/>
    </source>
</evidence>
<dbReference type="FunFam" id="1.20.1250.20:FF:000005">
    <property type="entry name" value="vesicular glutamate transporter 2 isoform X1"/>
    <property type="match status" value="1"/>
</dbReference>
<dbReference type="Gene3D" id="1.10.510.10">
    <property type="entry name" value="Transferase(Phosphotransferase) domain 1"/>
    <property type="match status" value="1"/>
</dbReference>
<feature type="compositionally biased region" description="Low complexity" evidence="36">
    <location>
        <begin position="695"/>
        <end position="705"/>
    </location>
</feature>
<dbReference type="InterPro" id="IPR051177">
    <property type="entry name" value="CIK-Related_Protein"/>
</dbReference>
<keyword evidence="14" id="KW-0769">Symport</keyword>
<dbReference type="PROSITE" id="PS50850">
    <property type="entry name" value="MFS"/>
    <property type="match status" value="1"/>
</dbReference>
<evidence type="ECO:0000259" key="38">
    <source>
        <dbReference type="PROSITE" id="PS50011"/>
    </source>
</evidence>
<evidence type="ECO:0000256" key="34">
    <source>
        <dbReference type="ARBA" id="ARBA00068229"/>
    </source>
</evidence>
<feature type="compositionally biased region" description="Basic and acidic residues" evidence="36">
    <location>
        <begin position="683"/>
        <end position="694"/>
    </location>
</feature>
<dbReference type="GO" id="GO:0030672">
    <property type="term" value="C:synaptic vesicle membrane"/>
    <property type="evidence" value="ECO:0007669"/>
    <property type="project" value="UniProtKB-SubCell"/>
</dbReference>
<keyword evidence="18" id="KW-0915">Sodium</keyword>
<name>A0A6B0QVX2_9CETA</name>
<feature type="transmembrane region" description="Helical" evidence="37">
    <location>
        <begin position="1546"/>
        <end position="1564"/>
    </location>
</feature>
<comment type="catalytic activity">
    <reaction evidence="26">
        <text>chloride(in) = chloride(out)</text>
        <dbReference type="Rhea" id="RHEA:29823"/>
        <dbReference type="ChEBI" id="CHEBI:17996"/>
    </reaction>
</comment>
<dbReference type="Gene3D" id="1.20.1250.20">
    <property type="entry name" value="MFS general substrate transporter like domains"/>
    <property type="match status" value="2"/>
</dbReference>
<evidence type="ECO:0000256" key="17">
    <source>
        <dbReference type="ARBA" id="ARBA00023034"/>
    </source>
</evidence>
<dbReference type="GO" id="GO:0004672">
    <property type="term" value="F:protein kinase activity"/>
    <property type="evidence" value="ECO:0007669"/>
    <property type="project" value="InterPro"/>
</dbReference>
<keyword evidence="17" id="KW-0333">Golgi apparatus</keyword>
<dbReference type="Pfam" id="PF00069">
    <property type="entry name" value="Pkinase"/>
    <property type="match status" value="1"/>
</dbReference>
<keyword evidence="9" id="KW-0592">Phosphate transport</keyword>
<dbReference type="GO" id="GO:0010008">
    <property type="term" value="C:endosome membrane"/>
    <property type="evidence" value="ECO:0007669"/>
    <property type="project" value="UniProtKB-SubCell"/>
</dbReference>
<dbReference type="InterPro" id="IPR036259">
    <property type="entry name" value="MFS_trans_sf"/>
</dbReference>
<dbReference type="GO" id="GO:0043005">
    <property type="term" value="C:neuron projection"/>
    <property type="evidence" value="ECO:0007669"/>
    <property type="project" value="UniProtKB-KW"/>
</dbReference>
<dbReference type="GO" id="GO:0015293">
    <property type="term" value="F:symporter activity"/>
    <property type="evidence" value="ECO:0007669"/>
    <property type="project" value="UniProtKB-KW"/>
</dbReference>
<feature type="domain" description="Major facilitator superfamily (MFS) profile" evidence="39">
    <location>
        <begin position="1138"/>
        <end position="1569"/>
    </location>
</feature>
<evidence type="ECO:0000256" key="37">
    <source>
        <dbReference type="SAM" id="Phobius"/>
    </source>
</evidence>
<evidence type="ECO:0000313" key="41">
    <source>
        <dbReference type="Proteomes" id="UP000322234"/>
    </source>
</evidence>
<evidence type="ECO:0000256" key="20">
    <source>
        <dbReference type="ARBA" id="ARBA00023136"/>
    </source>
</evidence>
<keyword evidence="12" id="KW-0967">Endosome</keyword>
<dbReference type="GO" id="GO:0005794">
    <property type="term" value="C:Golgi apparatus"/>
    <property type="evidence" value="ECO:0007669"/>
    <property type="project" value="UniProtKB-SubCell"/>
</dbReference>
<keyword evidence="24" id="KW-0407">Ion channel</keyword>
<evidence type="ECO:0000256" key="25">
    <source>
        <dbReference type="ARBA" id="ARBA00023329"/>
    </source>
</evidence>
<comment type="similarity">
    <text evidence="31">Belongs to the protein kinase superfamily.</text>
</comment>
<dbReference type="GO" id="GO:0005524">
    <property type="term" value="F:ATP binding"/>
    <property type="evidence" value="ECO:0007669"/>
    <property type="project" value="InterPro"/>
</dbReference>
<feature type="transmembrane region" description="Helical" evidence="37">
    <location>
        <begin position="1307"/>
        <end position="1330"/>
    </location>
</feature>
<feature type="transmembrane region" description="Helical" evidence="37">
    <location>
        <begin position="1373"/>
        <end position="1396"/>
    </location>
</feature>
<feature type="transmembrane region" description="Helical" evidence="37">
    <location>
        <begin position="1454"/>
        <end position="1472"/>
    </location>
</feature>
<dbReference type="GO" id="GO:0030136">
    <property type="term" value="C:clathrin-coated vesicle"/>
    <property type="evidence" value="ECO:0007669"/>
    <property type="project" value="UniProtKB-SubCell"/>
</dbReference>
<keyword evidence="8" id="KW-0597">Phosphoprotein</keyword>
<dbReference type="GO" id="GO:0006817">
    <property type="term" value="P:phosphate ion transport"/>
    <property type="evidence" value="ECO:0007669"/>
    <property type="project" value="UniProtKB-KW"/>
</dbReference>
<keyword evidence="10" id="KW-0771">Synaptosome</keyword>
<dbReference type="Gene3D" id="1.25.10.10">
    <property type="entry name" value="Leucine-rich Repeat Variant"/>
    <property type="match status" value="1"/>
</dbReference>
<evidence type="ECO:0000256" key="21">
    <source>
        <dbReference type="ARBA" id="ARBA00023173"/>
    </source>
</evidence>
<feature type="transmembrane region" description="Helical" evidence="37">
    <location>
        <begin position="1408"/>
        <end position="1433"/>
    </location>
</feature>
<organism evidence="40 41">
    <name type="scientific">Bos mutus</name>
    <name type="common">wild yak</name>
    <dbReference type="NCBI Taxonomy" id="72004"/>
    <lineage>
        <taxon>Eukaryota</taxon>
        <taxon>Metazoa</taxon>
        <taxon>Chordata</taxon>
        <taxon>Craniata</taxon>
        <taxon>Vertebrata</taxon>
        <taxon>Euteleostomi</taxon>
        <taxon>Mammalia</taxon>
        <taxon>Eutheria</taxon>
        <taxon>Laurasiatheria</taxon>
        <taxon>Artiodactyla</taxon>
        <taxon>Ruminantia</taxon>
        <taxon>Pecora</taxon>
        <taxon>Bovidae</taxon>
        <taxon>Bovinae</taxon>
        <taxon>Bos</taxon>
    </lineage>
</organism>
<evidence type="ECO:0000256" key="29">
    <source>
        <dbReference type="ARBA" id="ARBA00036683"/>
    </source>
</evidence>
<reference evidence="40" key="1">
    <citation type="submission" date="2019-10" db="EMBL/GenBank/DDBJ databases">
        <title>The sequence and de novo assembly of the wild yak genome.</title>
        <authorList>
            <person name="Liu Y."/>
        </authorList>
    </citation>
    <scope>NUCLEOTIDE SEQUENCE [LARGE SCALE GENOMIC DNA]</scope>
    <source>
        <strain evidence="40">WY2019</strain>
    </source>
</reference>
<keyword evidence="6" id="KW-0813">Transport</keyword>
<accession>A0A6B0QVX2</accession>
<keyword evidence="21" id="KW-0869">Chloride channel</keyword>
<keyword evidence="11 37" id="KW-0812">Transmembrane</keyword>
<evidence type="ECO:0000256" key="4">
    <source>
        <dbReference type="ARBA" id="ARBA00004608"/>
    </source>
</evidence>
<sequence length="1651" mass="183441">MESMLNKLKSTVTKVTADVTSAVMGNPVTREFDVGRHIASGGNGLAWKIFNGTKKSTKQEVAVFVFDKKLIDKYQKFEKDQIIDSLKRGVQQLTRLRHPRLLTVQHPLEESRDCLAFCTEPVFASLANVLGNWENLPSPVSPDIKDYKLYDVETKYGLLQVSEGLSFLHSSVKMVHGNITPENIILNKSGAWKIMGFDFCVSSTNPSEQEPKFPCKEWDPNLPSLCLPNPEYLAPEYILSVTCETASDMYSLGTVMYAVFNKGKPVFEVNKQDIYKSFSRQLDQLSRLGSSSLTNIPEEVREHVKLLLNVTPTVRPDADQMTKIPFFDDVGAVTLQYFDTLFQRDNLQKSQFFKGLPKVLPKLPKRVIVQRILPCLTSEFVNPDMVPFVLPNVLLIAEECTKEEYVKLILPELGPVFKQQEPIQILLIFLQKMDLLLTKTPPDEIKNSVLPMVYRALEAPSIQIQELCLNIIPTFANLIDYPSMKNALIPRIKNACLQTSSLAVRVNSLVCLGKILEYLDKWFVLDDILPFLQQIPSKEPAVLMGILGIYKCTFTHKKLGITKEQLAGKVLPHLIPLSIENNLNLNQFNSFISVIKEMLNRLESEHKTKLEQLHIMQEQQKSLDIGNQMNASEETKVTNVGSQQIDKVFNNIGADLLTGGESENKEDGLQNKQKRASLTLEEKQKLAKEQEQAQKLKSQQPLKPQVHTPIAPVKQTKDLTDTLMDNMSSLTSLAVSTPKISASSSFTSVPSTGLGMMFSTPIDNTKRNLTNGLNANMGFQTSGFNMPVNTNQNFFSSPSTPGVTKMALGTPSTLPNFSAVSVPPAGGKQTQQRPTDMSALNNLFGPQKPKVSMNQLSQQKPNQWLNQFVPPKGSPGMGSSVMGTQVNVMGQSAFGMQANPFFNPQNFAQPPTTMTSSSSASNDLKDLFGVTFFPPVSQTEECLVYLEDAQKKMEIDYVLAGVGAEDQRFTWPNPSRHTLFMVASVVTKTCVCLSYKIYKPPEDVTVFQIMVHDVGYSSDIVNALLGFINELISSSYVQGRGKCIDKCLESNHGADYSQTLSVFLESRVIDKKQLSNSSAKVYFVILVFLPCPFARCRKLDGTNEEEVNIELNEEGRPVQTPRQKPPLCDCHCCGVPKRYIIAIMSGLGFCISFGIRCNLGVAIVEMVNNSTVYVDGKPEIQTAQFNWDPETVGLIHGSFFWGYIVTQIPGGFISNKFAANRVFGAAIFFTSTLNMFIPSAARAHYGCVMCVRILQGLVEGVTYPACHGMWSKWAPPLERSRLATTSFCGSYAGAVIAMPLAGVLVQYIGWASVFYTYGILGIIWYMFWLLQAYECPAAHPTISQEERTYIETSIGEGANLVSLSKFNTPWKRFFTSLPVYAIIVANFCRSWTFYLLLISQPAYFEEVFGFAISKVGLLSAVPHMVMTIIVPIGGQLADYLRSRKILTTTAVRKIMNCGGFGMEATLLLVVGFSHTKGMAISFLVLAVGFSGFAISGFNVNHLDIAPRYASILMGISNGVGTLSGMVCPLIVGAMTKHKTREEWQNVFLIAALVHYSGVIFYGIFASGEKQEWADPENLSEEKCGIIDQDELAEETELNHESFASPRKMSYGATTQNCEVQRKEWRGQRGVTLNEEELTSYQNEGENFSDAS</sequence>
<evidence type="ECO:0000256" key="16">
    <source>
        <dbReference type="ARBA" id="ARBA00023018"/>
    </source>
</evidence>
<comment type="catalytic activity">
    <reaction evidence="28">
        <text>3 Na(+)(out) + phosphate(out) = 3 Na(+)(in) + phosphate(in)</text>
        <dbReference type="Rhea" id="RHEA:71255"/>
        <dbReference type="ChEBI" id="CHEBI:29101"/>
        <dbReference type="ChEBI" id="CHEBI:43474"/>
    </reaction>
</comment>
<dbReference type="CDD" id="cd17382">
    <property type="entry name" value="MFS_SLC17A6_7_8_VGluT"/>
    <property type="match status" value="1"/>
</dbReference>
<keyword evidence="15 37" id="KW-1133">Transmembrane helix</keyword>
<evidence type="ECO:0000256" key="12">
    <source>
        <dbReference type="ARBA" id="ARBA00022753"/>
    </source>
</evidence>
<evidence type="ECO:0000256" key="19">
    <source>
        <dbReference type="ARBA" id="ARBA00023065"/>
    </source>
</evidence>
<feature type="transmembrane region" description="Helical" evidence="37">
    <location>
        <begin position="1478"/>
        <end position="1499"/>
    </location>
</feature>
<evidence type="ECO:0000256" key="35">
    <source>
        <dbReference type="ARBA" id="ARBA00083764"/>
    </source>
</evidence>
<evidence type="ECO:0000256" key="10">
    <source>
        <dbReference type="ARBA" id="ARBA00022599"/>
    </source>
</evidence>
<evidence type="ECO:0000256" key="7">
    <source>
        <dbReference type="ARBA" id="ARBA00022475"/>
    </source>
</evidence>
<evidence type="ECO:0000256" key="9">
    <source>
        <dbReference type="ARBA" id="ARBA00022592"/>
    </source>
</evidence>
<proteinExistence type="inferred from homology"/>
<dbReference type="GO" id="GO:0005254">
    <property type="term" value="F:chloride channel activity"/>
    <property type="evidence" value="ECO:0007669"/>
    <property type="project" value="UniProtKB-KW"/>
</dbReference>
<evidence type="ECO:0000256" key="32">
    <source>
        <dbReference type="ARBA" id="ARBA00059574"/>
    </source>
</evidence>
<dbReference type="InterPro" id="IPR011701">
    <property type="entry name" value="MFS"/>
</dbReference>
<feature type="transmembrane region" description="Helical" evidence="37">
    <location>
        <begin position="1511"/>
        <end position="1534"/>
    </location>
</feature>
<evidence type="ECO:0000256" key="15">
    <source>
        <dbReference type="ARBA" id="ARBA00022989"/>
    </source>
</evidence>
<dbReference type="SUPFAM" id="SSF56112">
    <property type="entry name" value="Protein kinase-like (PK-like)"/>
    <property type="match status" value="1"/>
</dbReference>
<dbReference type="InterPro" id="IPR000719">
    <property type="entry name" value="Prot_kinase_dom"/>
</dbReference>
<evidence type="ECO:0000256" key="5">
    <source>
        <dbReference type="ARBA" id="ARBA00004651"/>
    </source>
</evidence>
<dbReference type="Pfam" id="PF07690">
    <property type="entry name" value="MFS_1"/>
    <property type="match status" value="1"/>
</dbReference>
<comment type="catalytic activity">
    <reaction evidence="29">
        <text>L-glutamate(out) = L-glutamate(in)</text>
        <dbReference type="Rhea" id="RHEA:66336"/>
        <dbReference type="ChEBI" id="CHEBI:29985"/>
    </reaction>
</comment>
<evidence type="ECO:0000313" key="40">
    <source>
        <dbReference type="EMBL" id="MXQ81232.1"/>
    </source>
</evidence>